<dbReference type="PATRIC" id="fig|626887.3.peg.3376"/>
<dbReference type="Proteomes" id="UP000013165">
    <property type="component" value="Unassembled WGS sequence"/>
</dbReference>
<evidence type="ECO:0000256" key="15">
    <source>
        <dbReference type="PROSITE-ProRule" id="PRU10144"/>
    </source>
</evidence>
<evidence type="ECO:0000256" key="11">
    <source>
        <dbReference type="ARBA" id="ARBA00023136"/>
    </source>
</evidence>
<dbReference type="Pfam" id="PF07715">
    <property type="entry name" value="Plug"/>
    <property type="match status" value="1"/>
</dbReference>
<dbReference type="Gene3D" id="2.40.170.20">
    <property type="entry name" value="TonB-dependent receptor, beta-barrel domain"/>
    <property type="match status" value="1"/>
</dbReference>
<evidence type="ECO:0000256" key="17">
    <source>
        <dbReference type="SAM" id="SignalP"/>
    </source>
</evidence>
<dbReference type="CDD" id="cd01347">
    <property type="entry name" value="ligand_gated_channel"/>
    <property type="match status" value="1"/>
</dbReference>
<evidence type="ECO:0000256" key="2">
    <source>
        <dbReference type="ARBA" id="ARBA00009810"/>
    </source>
</evidence>
<sequence length="716" mass="79296">MSIRNSFPRSLLSLAVAFSIAPVVEAQDDDSVQLDSLTVYGDTYRNTATKTALEPEETPQSISVLDREALEMRDSDSVASALRYASGVNTELRGGAVTRSDLFNIRGFINYQNYYDGLVLLYNDWNLQPQIDLLAVQQIEVFKGPTSTLYGSMAPGGMVNLISKKPDTESFNRIEVATGSHDLKEGSFESTGQLGDSDLSYSLVGLARSKDGQAETSEEERIMISPQVDWQVSDDTLVNLNLYYQKDPDMGVYNTLPAQGLFQDNPNGELPVDSFSGDANWDQYTREVTMLGYKVNHRFNEQWTFLHNLRYTDASAYQENTYSNALAADMRTLSRNAYMTDEETQGVTVDNQLSGLIQTGSLEHNVLVGIDYLYLDSGIEYEDAPAPSIDLYSPDHYQINPAELEYIAGYSSDFDLTKEQLGVYLQDQIRWNQWVFIAGTRFDHYRGTEKGLQYGSQIDRELKEDNFSSRAGALYEFSNGISPFVSYSESFQPESGADRFGNAFDPSTGEQWEAGIKYAAPDGITSMSVAAYQVTKENVEVRDPEGTAYQTIQAGEVRSRGVEFEAQTQPIENLRLSVAYTYTDAEVTEGNSEANAGAVGVVEGTTPVWIPEQMASAWADYSFFEGALAGLNAGAGVRYIGEAELDASNTDKVPDATLFDLAFKYDLGYVSNTLRGTTIGLSANNVTDERYYSCYDGLNCWFGAERTVEASLAYTF</sequence>
<evidence type="ECO:0000259" key="18">
    <source>
        <dbReference type="Pfam" id="PF00593"/>
    </source>
</evidence>
<keyword evidence="6 14" id="KW-0812">Transmembrane</keyword>
<dbReference type="PROSITE" id="PS52016">
    <property type="entry name" value="TONB_DEPENDENT_REC_3"/>
    <property type="match status" value="1"/>
</dbReference>
<feature type="chain" id="PRO_5004127112" evidence="17">
    <location>
        <begin position="27"/>
        <end position="716"/>
    </location>
</feature>
<accession>N6WPV5</accession>
<evidence type="ECO:0000259" key="19">
    <source>
        <dbReference type="Pfam" id="PF07715"/>
    </source>
</evidence>
<dbReference type="eggNOG" id="COG4773">
    <property type="taxonomic scope" value="Bacteria"/>
</dbReference>
<dbReference type="SUPFAM" id="SSF56935">
    <property type="entry name" value="Porins"/>
    <property type="match status" value="1"/>
</dbReference>
<evidence type="ECO:0000256" key="3">
    <source>
        <dbReference type="ARBA" id="ARBA00022448"/>
    </source>
</evidence>
<comment type="caution">
    <text evidence="20">The sequence shown here is derived from an EMBL/GenBank/DDBJ whole genome shotgun (WGS) entry which is preliminary data.</text>
</comment>
<comment type="subcellular location">
    <subcellularLocation>
        <location evidence="1 14">Cell outer membrane</location>
        <topology evidence="1 14">Multi-pass membrane protein</topology>
    </subcellularLocation>
</comment>
<evidence type="ECO:0000256" key="8">
    <source>
        <dbReference type="ARBA" id="ARBA00023004"/>
    </source>
</evidence>
<evidence type="ECO:0000256" key="5">
    <source>
        <dbReference type="ARBA" id="ARBA00022496"/>
    </source>
</evidence>
<dbReference type="InterPro" id="IPR010105">
    <property type="entry name" value="TonB_sidphr_rcpt"/>
</dbReference>
<keyword evidence="5" id="KW-0410">Iron transport</keyword>
<keyword evidence="9" id="KW-0406">Ion transport</keyword>
<evidence type="ECO:0000256" key="16">
    <source>
        <dbReference type="RuleBase" id="RU003357"/>
    </source>
</evidence>
<keyword evidence="21" id="KW-1185">Reference proteome</keyword>
<evidence type="ECO:0000256" key="6">
    <source>
        <dbReference type="ARBA" id="ARBA00022692"/>
    </source>
</evidence>
<name>N6WPV5_9GAMM</name>
<dbReference type="AlphaFoldDB" id="N6WPV5"/>
<dbReference type="InterPro" id="IPR037066">
    <property type="entry name" value="Plug_dom_sf"/>
</dbReference>
<dbReference type="InterPro" id="IPR039426">
    <property type="entry name" value="TonB-dep_rcpt-like"/>
</dbReference>
<comment type="similarity">
    <text evidence="2 14 16">Belongs to the TonB-dependent receptor family.</text>
</comment>
<keyword evidence="3 14" id="KW-0813">Transport</keyword>
<evidence type="ECO:0000256" key="10">
    <source>
        <dbReference type="ARBA" id="ARBA00023077"/>
    </source>
</evidence>
<dbReference type="RefSeq" id="WP_004581317.1">
    <property type="nucleotide sequence ID" value="NZ_AP028878.1"/>
</dbReference>
<gene>
    <name evidence="20" type="ORF">J057_16880</name>
</gene>
<dbReference type="InterPro" id="IPR000531">
    <property type="entry name" value="Beta-barrel_TonB"/>
</dbReference>
<dbReference type="InterPro" id="IPR010917">
    <property type="entry name" value="TonB_rcpt_CS"/>
</dbReference>
<keyword evidence="8" id="KW-0408">Iron</keyword>
<evidence type="ECO:0000256" key="7">
    <source>
        <dbReference type="ARBA" id="ARBA00022729"/>
    </source>
</evidence>
<dbReference type="GO" id="GO:0015344">
    <property type="term" value="F:siderophore uptake transmembrane transporter activity"/>
    <property type="evidence" value="ECO:0007669"/>
    <property type="project" value="TreeGrafter"/>
</dbReference>
<dbReference type="PROSITE" id="PS01156">
    <property type="entry name" value="TONB_DEPENDENT_REC_2"/>
    <property type="match status" value="1"/>
</dbReference>
<dbReference type="InterPro" id="IPR012910">
    <property type="entry name" value="Plug_dom"/>
</dbReference>
<dbReference type="InterPro" id="IPR036942">
    <property type="entry name" value="Beta-barrel_TonB_sf"/>
</dbReference>
<protein>
    <submittedName>
        <fullName evidence="20">TonB-dependent siderophore receptor</fullName>
    </submittedName>
</protein>
<evidence type="ECO:0000313" key="21">
    <source>
        <dbReference type="Proteomes" id="UP000013165"/>
    </source>
</evidence>
<evidence type="ECO:0000256" key="9">
    <source>
        <dbReference type="ARBA" id="ARBA00023065"/>
    </source>
</evidence>
<proteinExistence type="inferred from homology"/>
<evidence type="ECO:0000256" key="12">
    <source>
        <dbReference type="ARBA" id="ARBA00023170"/>
    </source>
</evidence>
<dbReference type="OrthoDB" id="127311at2"/>
<feature type="signal peptide" evidence="17">
    <location>
        <begin position="1"/>
        <end position="26"/>
    </location>
</feature>
<dbReference type="PANTHER" id="PTHR32552:SF68">
    <property type="entry name" value="FERRICHROME OUTER MEMBRANE TRANSPORTER_PHAGE RECEPTOR"/>
    <property type="match status" value="1"/>
</dbReference>
<keyword evidence="10 16" id="KW-0798">TonB box</keyword>
<keyword evidence="4 14" id="KW-1134">Transmembrane beta strand</keyword>
<dbReference type="HOGENOM" id="CLU_008287_9_0_6"/>
<reference evidence="20 21" key="1">
    <citation type="journal article" date="2013" name="Genome Announc.">
        <title>Genome Sequence of the Polycyclic Aromatic Hydrocarbon-Degrading Bacterium Strain Marinobacter nanhaiticus D15-8WT.</title>
        <authorList>
            <person name="Cui Z."/>
            <person name="Gao W."/>
            <person name="Li Q."/>
            <person name="Xu G."/>
            <person name="Zheng L."/>
        </authorList>
    </citation>
    <scope>NUCLEOTIDE SEQUENCE [LARGE SCALE GENOMIC DNA]</scope>
    <source>
        <strain evidence="20 21">D15-8W</strain>
    </source>
</reference>
<dbReference type="PANTHER" id="PTHR32552">
    <property type="entry name" value="FERRICHROME IRON RECEPTOR-RELATED"/>
    <property type="match status" value="1"/>
</dbReference>
<evidence type="ECO:0000256" key="1">
    <source>
        <dbReference type="ARBA" id="ARBA00004571"/>
    </source>
</evidence>
<feature type="domain" description="TonB-dependent receptor-like beta-barrel" evidence="18">
    <location>
        <begin position="229"/>
        <end position="686"/>
    </location>
</feature>
<evidence type="ECO:0000256" key="13">
    <source>
        <dbReference type="ARBA" id="ARBA00023237"/>
    </source>
</evidence>
<evidence type="ECO:0000256" key="14">
    <source>
        <dbReference type="PROSITE-ProRule" id="PRU01360"/>
    </source>
</evidence>
<keyword evidence="11 14" id="KW-0472">Membrane</keyword>
<keyword evidence="7 17" id="KW-0732">Signal</keyword>
<dbReference type="Gene3D" id="2.170.130.10">
    <property type="entry name" value="TonB-dependent receptor, plug domain"/>
    <property type="match status" value="1"/>
</dbReference>
<keyword evidence="12 20" id="KW-0675">Receptor</keyword>
<evidence type="ECO:0000313" key="20">
    <source>
        <dbReference type="EMBL" id="ENO13092.1"/>
    </source>
</evidence>
<dbReference type="EMBL" id="APLQ01000014">
    <property type="protein sequence ID" value="ENO13092.1"/>
    <property type="molecule type" value="Genomic_DNA"/>
</dbReference>
<feature type="domain" description="TonB-dependent receptor plug" evidence="19">
    <location>
        <begin position="56"/>
        <end position="157"/>
    </location>
</feature>
<dbReference type="NCBIfam" id="TIGR01783">
    <property type="entry name" value="TonB-siderophor"/>
    <property type="match status" value="1"/>
</dbReference>
<dbReference type="GO" id="GO:0009279">
    <property type="term" value="C:cell outer membrane"/>
    <property type="evidence" value="ECO:0007669"/>
    <property type="project" value="UniProtKB-SubCell"/>
</dbReference>
<dbReference type="GO" id="GO:0015891">
    <property type="term" value="P:siderophore transport"/>
    <property type="evidence" value="ECO:0007669"/>
    <property type="project" value="InterPro"/>
</dbReference>
<evidence type="ECO:0000256" key="4">
    <source>
        <dbReference type="ARBA" id="ARBA00022452"/>
    </source>
</evidence>
<dbReference type="STRING" id="626887.J057_16880"/>
<keyword evidence="13 14" id="KW-0998">Cell outer membrane</keyword>
<feature type="short sequence motif" description="TonB C-terminal box" evidence="15">
    <location>
        <begin position="699"/>
        <end position="716"/>
    </location>
</feature>
<organism evidence="20 21">
    <name type="scientific">Marinobacter nanhaiticus D15-8W</name>
    <dbReference type="NCBI Taxonomy" id="626887"/>
    <lineage>
        <taxon>Bacteria</taxon>
        <taxon>Pseudomonadati</taxon>
        <taxon>Pseudomonadota</taxon>
        <taxon>Gammaproteobacteria</taxon>
        <taxon>Pseudomonadales</taxon>
        <taxon>Marinobacteraceae</taxon>
        <taxon>Marinobacter</taxon>
    </lineage>
</organism>
<dbReference type="Pfam" id="PF00593">
    <property type="entry name" value="TonB_dep_Rec_b-barrel"/>
    <property type="match status" value="1"/>
</dbReference>
<dbReference type="GO" id="GO:0038023">
    <property type="term" value="F:signaling receptor activity"/>
    <property type="evidence" value="ECO:0007669"/>
    <property type="project" value="InterPro"/>
</dbReference>